<gene>
    <name evidence="1" type="ORF">CACET_c01290</name>
</gene>
<dbReference type="RefSeq" id="WP_044824638.1">
    <property type="nucleotide sequence ID" value="NZ_CP009687.1"/>
</dbReference>
<evidence type="ECO:0000313" key="2">
    <source>
        <dbReference type="Proteomes" id="UP000035704"/>
    </source>
</evidence>
<dbReference type="EMBL" id="CP009687">
    <property type="protein sequence ID" value="AKL93647.1"/>
    <property type="molecule type" value="Genomic_DNA"/>
</dbReference>
<dbReference type="SUPFAM" id="SSF56954">
    <property type="entry name" value="Outer membrane efflux proteins (OEP)"/>
    <property type="match status" value="1"/>
</dbReference>
<dbReference type="OrthoDB" id="1954422at2"/>
<reference evidence="1 2" key="1">
    <citation type="submission" date="2014-10" db="EMBL/GenBank/DDBJ databases">
        <title>Genome sequence of Clostridium aceticum DSM 1496.</title>
        <authorList>
            <person name="Poehlein A."/>
            <person name="Schiel-Bengelsdorf B."/>
            <person name="Gottschalk G."/>
            <person name="Duerre P."/>
            <person name="Daniel R."/>
        </authorList>
    </citation>
    <scope>NUCLEOTIDE SEQUENCE [LARGE SCALE GENOMIC DNA]</scope>
    <source>
        <strain evidence="1 2">DSM 1496</strain>
    </source>
</reference>
<dbReference type="PATRIC" id="fig|84022.5.peg.3996"/>
<dbReference type="STRING" id="84022.CACET_c01290"/>
<dbReference type="AlphaFoldDB" id="A0A0D8IDF3"/>
<dbReference type="Proteomes" id="UP000035704">
    <property type="component" value="Chromosome"/>
</dbReference>
<name>A0A0D8IDF3_9CLOT</name>
<accession>A0A0D8IDF3</accession>
<dbReference type="KEGG" id="cace:CACET_c01290"/>
<protein>
    <submittedName>
        <fullName evidence="1">Uncharacterized protein</fullName>
    </submittedName>
</protein>
<dbReference type="Gene3D" id="1.20.1600.10">
    <property type="entry name" value="Outer membrane efflux proteins (OEP)"/>
    <property type="match status" value="1"/>
</dbReference>
<dbReference type="GO" id="GO:0015562">
    <property type="term" value="F:efflux transmembrane transporter activity"/>
    <property type="evidence" value="ECO:0007669"/>
    <property type="project" value="InterPro"/>
</dbReference>
<sequence>MKFKKTVTVMLTLAIFLSPIANSTIYASERTSEDMVAYDQENHALSYSHEELVQLAIKNSNEITRISQQIKRGQIVRDNLGNQYTYTPVGIGTGEVEDIQARSLVQGLRAADTNLQVLRRQIETLEDKLAYDVQATMNKVLLAKQQLNLNIARKELALAELRLANIKHNTGTLSKFELTKLQNDFEEAVKRINNLELTLESAYLELNNLTGLDKDLRYELKAVENQDEKAPSLEGHIRRVLAESSTIWSLEQNVRLAEISLSLHSYNAGQDPYRAKQVDVATAKLNLNNTKEVMEHSLRSLYQTLEQLKEAREILEINLQKINHNYELVKIQVDLGMAIPLELIKLENAIEELKYQLLENELRYEESLHIYKKPWVVGS</sequence>
<organism evidence="1 2">
    <name type="scientific">Clostridium aceticum</name>
    <dbReference type="NCBI Taxonomy" id="84022"/>
    <lineage>
        <taxon>Bacteria</taxon>
        <taxon>Bacillati</taxon>
        <taxon>Bacillota</taxon>
        <taxon>Clostridia</taxon>
        <taxon>Eubacteriales</taxon>
        <taxon>Clostridiaceae</taxon>
        <taxon>Clostridium</taxon>
    </lineage>
</organism>
<keyword evidence="2" id="KW-1185">Reference proteome</keyword>
<proteinExistence type="predicted"/>
<evidence type="ECO:0000313" key="1">
    <source>
        <dbReference type="EMBL" id="AKL93647.1"/>
    </source>
</evidence>